<gene>
    <name evidence="8 12" type="primary">aroE</name>
    <name evidence="12" type="ORF">ACFQ1T_02780</name>
</gene>
<dbReference type="InterPro" id="IPR006151">
    <property type="entry name" value="Shikm_DH/Glu-tRNA_Rdtase"/>
</dbReference>
<dbReference type="Pfam" id="PF08501">
    <property type="entry name" value="Shikimate_dh_N"/>
    <property type="match status" value="1"/>
</dbReference>
<comment type="function">
    <text evidence="8">Involved in the biosynthesis of the chorismate, which leads to the biosynthesis of aromatic amino acids. Catalyzes the reversible NADPH linked reduction of 3-dehydroshikimate (DHSA) to yield shikimate (SA).</text>
</comment>
<dbReference type="Pfam" id="PF18317">
    <property type="entry name" value="SDH_C"/>
    <property type="match status" value="1"/>
</dbReference>
<evidence type="ECO:0000259" key="9">
    <source>
        <dbReference type="Pfam" id="PF01488"/>
    </source>
</evidence>
<dbReference type="RefSeq" id="WP_338656042.1">
    <property type="nucleotide sequence ID" value="NZ_JBHTJW010000002.1"/>
</dbReference>
<accession>A0ABW3GE27</accession>
<feature type="binding site" evidence="8">
    <location>
        <position position="88"/>
    </location>
    <ligand>
        <name>shikimate</name>
        <dbReference type="ChEBI" id="CHEBI:36208"/>
    </ligand>
</feature>
<dbReference type="CDD" id="cd01065">
    <property type="entry name" value="NAD_bind_Shikimate_DH"/>
    <property type="match status" value="1"/>
</dbReference>
<keyword evidence="5 8" id="KW-0560">Oxidoreductase</keyword>
<dbReference type="PANTHER" id="PTHR21089">
    <property type="entry name" value="SHIKIMATE DEHYDROGENASE"/>
    <property type="match status" value="1"/>
</dbReference>
<keyword evidence="6 8" id="KW-0057">Aromatic amino acid biosynthesis</keyword>
<keyword evidence="4 8" id="KW-0521">NADP</keyword>
<keyword evidence="3 8" id="KW-0028">Amino-acid biosynthesis</keyword>
<feature type="active site" description="Proton acceptor" evidence="8">
    <location>
        <position position="67"/>
    </location>
</feature>
<dbReference type="InterPro" id="IPR022893">
    <property type="entry name" value="Shikimate_DH_fam"/>
</dbReference>
<dbReference type="HAMAP" id="MF_00222">
    <property type="entry name" value="Shikimate_DH_AroE"/>
    <property type="match status" value="1"/>
</dbReference>
<dbReference type="Gene3D" id="3.40.50.10860">
    <property type="entry name" value="Leucine Dehydrogenase, chain A, domain 1"/>
    <property type="match status" value="1"/>
</dbReference>
<dbReference type="EMBL" id="JBHTJW010000002">
    <property type="protein sequence ID" value="MFD0928697.1"/>
    <property type="molecule type" value="Genomic_DNA"/>
</dbReference>
<protein>
    <recommendedName>
        <fullName evidence="2 8">Shikimate dehydrogenase (NADP(+))</fullName>
        <shortName evidence="8">SDH</shortName>
        <ecNumber evidence="2 8">1.1.1.25</ecNumber>
    </recommendedName>
</protein>
<dbReference type="NCBIfam" id="NF001310">
    <property type="entry name" value="PRK00258.1-2"/>
    <property type="match status" value="1"/>
</dbReference>
<feature type="binding site" evidence="8">
    <location>
        <begin position="128"/>
        <end position="132"/>
    </location>
    <ligand>
        <name>NADP(+)</name>
        <dbReference type="ChEBI" id="CHEBI:58349"/>
    </ligand>
</feature>
<dbReference type="InterPro" id="IPR046346">
    <property type="entry name" value="Aminoacid_DH-like_N_sf"/>
</dbReference>
<feature type="binding site" evidence="8">
    <location>
        <position position="249"/>
    </location>
    <ligand>
        <name>shikimate</name>
        <dbReference type="ChEBI" id="CHEBI:36208"/>
    </ligand>
</feature>
<feature type="binding site" evidence="8">
    <location>
        <begin position="152"/>
        <end position="157"/>
    </location>
    <ligand>
        <name>NADP(+)</name>
        <dbReference type="ChEBI" id="CHEBI:58349"/>
    </ligand>
</feature>
<feature type="domain" description="Shikimate dehydrogenase substrate binding N-terminal" evidence="10">
    <location>
        <begin position="8"/>
        <end position="90"/>
    </location>
</feature>
<dbReference type="InterPro" id="IPR013708">
    <property type="entry name" value="Shikimate_DH-bd_N"/>
</dbReference>
<dbReference type="EC" id="1.1.1.25" evidence="2 8"/>
<feature type="binding site" evidence="8">
    <location>
        <position position="222"/>
    </location>
    <ligand>
        <name>shikimate</name>
        <dbReference type="ChEBI" id="CHEBI:36208"/>
    </ligand>
</feature>
<feature type="binding site" evidence="8">
    <location>
        <position position="220"/>
    </location>
    <ligand>
        <name>NADP(+)</name>
        <dbReference type="ChEBI" id="CHEBI:58349"/>
    </ligand>
</feature>
<sequence length="272" mass="28929">MSVEKYAVIGHPIAHSKSPLIHQAFALQFGKTIVYEKVLAPLDGFASTVQQLQQQGYVGANVTVPFKFEAYDLSQTLSERAQAAGAVNTLSFGQTQIQGDNTDGCGLVNDILKHHQTALAAKKILLLGAGGAAQGVMLPLIAQGPAQLTIANRTQDKAQAMLDKFADAGGQCGVSLAVTTFAALTETYDVVINATSAGLTETPLQFSSHVFGTHTLAYDMMYGRETPFMQQARTAGAQVADGLGMLIEQAAEAFFIWHGLRPDTAPVIQTFR</sequence>
<reference evidence="13" key="1">
    <citation type="journal article" date="2019" name="Int. J. Syst. Evol. Microbiol.">
        <title>The Global Catalogue of Microorganisms (GCM) 10K type strain sequencing project: providing services to taxonomists for standard genome sequencing and annotation.</title>
        <authorList>
            <consortium name="The Broad Institute Genomics Platform"/>
            <consortium name="The Broad Institute Genome Sequencing Center for Infectious Disease"/>
            <person name="Wu L."/>
            <person name="Ma J."/>
        </authorList>
    </citation>
    <scope>NUCLEOTIDE SEQUENCE [LARGE SCALE GENOMIC DNA]</scope>
    <source>
        <strain evidence="13">CCUG 59685</strain>
    </source>
</reference>
<feature type="binding site" evidence="8">
    <location>
        <position position="242"/>
    </location>
    <ligand>
        <name>NADP(+)</name>
        <dbReference type="ChEBI" id="CHEBI:58349"/>
    </ligand>
</feature>
<comment type="pathway">
    <text evidence="1 8">Metabolic intermediate biosynthesis; chorismate biosynthesis; chorismate from D-erythrose 4-phosphate and phosphoenolpyruvate: step 4/7.</text>
</comment>
<dbReference type="SUPFAM" id="SSF53223">
    <property type="entry name" value="Aminoacid dehydrogenase-like, N-terminal domain"/>
    <property type="match status" value="1"/>
</dbReference>
<dbReference type="Gene3D" id="3.40.50.720">
    <property type="entry name" value="NAD(P)-binding Rossmann-like Domain"/>
    <property type="match status" value="1"/>
</dbReference>
<feature type="binding site" evidence="8">
    <location>
        <position position="63"/>
    </location>
    <ligand>
        <name>shikimate</name>
        <dbReference type="ChEBI" id="CHEBI:36208"/>
    </ligand>
</feature>
<comment type="catalytic activity">
    <reaction evidence="7 8">
        <text>shikimate + NADP(+) = 3-dehydroshikimate + NADPH + H(+)</text>
        <dbReference type="Rhea" id="RHEA:17737"/>
        <dbReference type="ChEBI" id="CHEBI:15378"/>
        <dbReference type="ChEBI" id="CHEBI:16630"/>
        <dbReference type="ChEBI" id="CHEBI:36208"/>
        <dbReference type="ChEBI" id="CHEBI:57783"/>
        <dbReference type="ChEBI" id="CHEBI:58349"/>
        <dbReference type="EC" id="1.1.1.25"/>
    </reaction>
</comment>
<name>A0ABW3GE27_9PROT</name>
<proteinExistence type="inferred from homology"/>
<dbReference type="PANTHER" id="PTHR21089:SF1">
    <property type="entry name" value="BIFUNCTIONAL 3-DEHYDROQUINATE DEHYDRATASE_SHIKIMATE DEHYDROGENASE, CHLOROPLASTIC"/>
    <property type="match status" value="1"/>
</dbReference>
<feature type="binding site" evidence="8">
    <location>
        <begin position="16"/>
        <end position="18"/>
    </location>
    <ligand>
        <name>shikimate</name>
        <dbReference type="ChEBI" id="CHEBI:36208"/>
    </ligand>
</feature>
<evidence type="ECO:0000256" key="8">
    <source>
        <dbReference type="HAMAP-Rule" id="MF_00222"/>
    </source>
</evidence>
<comment type="caution">
    <text evidence="12">The sequence shown here is derived from an EMBL/GenBank/DDBJ whole genome shotgun (WGS) entry which is preliminary data.</text>
</comment>
<evidence type="ECO:0000259" key="10">
    <source>
        <dbReference type="Pfam" id="PF08501"/>
    </source>
</evidence>
<feature type="domain" description="SDH C-terminal" evidence="11">
    <location>
        <begin position="242"/>
        <end position="269"/>
    </location>
</feature>
<keyword evidence="13" id="KW-1185">Reference proteome</keyword>
<dbReference type="GO" id="GO:0004764">
    <property type="term" value="F:shikimate 3-dehydrogenase (NADP+) activity"/>
    <property type="evidence" value="ECO:0007669"/>
    <property type="project" value="UniProtKB-EC"/>
</dbReference>
<dbReference type="SUPFAM" id="SSF51735">
    <property type="entry name" value="NAD(P)-binding Rossmann-fold domains"/>
    <property type="match status" value="1"/>
</dbReference>
<organism evidence="12 13">
    <name type="scientific">Methylophilus glucosoxydans</name>
    <dbReference type="NCBI Taxonomy" id="752553"/>
    <lineage>
        <taxon>Bacteria</taxon>
        <taxon>Pseudomonadati</taxon>
        <taxon>Pseudomonadota</taxon>
        <taxon>Betaproteobacteria</taxon>
        <taxon>Nitrosomonadales</taxon>
        <taxon>Methylophilaceae</taxon>
        <taxon>Methylophilus</taxon>
    </lineage>
</organism>
<evidence type="ECO:0000256" key="5">
    <source>
        <dbReference type="ARBA" id="ARBA00023002"/>
    </source>
</evidence>
<dbReference type="Proteomes" id="UP001597106">
    <property type="component" value="Unassembled WGS sequence"/>
</dbReference>
<evidence type="ECO:0000256" key="4">
    <source>
        <dbReference type="ARBA" id="ARBA00022857"/>
    </source>
</evidence>
<dbReference type="NCBIfam" id="TIGR00507">
    <property type="entry name" value="aroE"/>
    <property type="match status" value="1"/>
</dbReference>
<evidence type="ECO:0000256" key="6">
    <source>
        <dbReference type="ARBA" id="ARBA00023141"/>
    </source>
</evidence>
<evidence type="ECO:0000256" key="7">
    <source>
        <dbReference type="ARBA" id="ARBA00049442"/>
    </source>
</evidence>
<feature type="domain" description="Quinate/shikimate 5-dehydrogenase/glutamyl-tRNA reductase" evidence="9">
    <location>
        <begin position="115"/>
        <end position="197"/>
    </location>
</feature>
<dbReference type="InterPro" id="IPR011342">
    <property type="entry name" value="Shikimate_DH"/>
</dbReference>
<evidence type="ECO:0000256" key="2">
    <source>
        <dbReference type="ARBA" id="ARBA00012962"/>
    </source>
</evidence>
<feature type="binding site" evidence="8">
    <location>
        <position position="79"/>
    </location>
    <ligand>
        <name>NADP(+)</name>
        <dbReference type="ChEBI" id="CHEBI:58349"/>
    </ligand>
</feature>
<feature type="binding site" evidence="8">
    <location>
        <position position="103"/>
    </location>
    <ligand>
        <name>shikimate</name>
        <dbReference type="ChEBI" id="CHEBI:36208"/>
    </ligand>
</feature>
<comment type="subunit">
    <text evidence="8">Homodimer.</text>
</comment>
<dbReference type="Pfam" id="PF01488">
    <property type="entry name" value="Shikimate_DH"/>
    <property type="match status" value="1"/>
</dbReference>
<dbReference type="InterPro" id="IPR041121">
    <property type="entry name" value="SDH_C"/>
</dbReference>
<evidence type="ECO:0000259" key="11">
    <source>
        <dbReference type="Pfam" id="PF18317"/>
    </source>
</evidence>
<evidence type="ECO:0000256" key="1">
    <source>
        <dbReference type="ARBA" id="ARBA00004871"/>
    </source>
</evidence>
<evidence type="ECO:0000256" key="3">
    <source>
        <dbReference type="ARBA" id="ARBA00022605"/>
    </source>
</evidence>
<evidence type="ECO:0000313" key="13">
    <source>
        <dbReference type="Proteomes" id="UP001597106"/>
    </source>
</evidence>
<comment type="similarity">
    <text evidence="8">Belongs to the shikimate dehydrogenase family.</text>
</comment>
<dbReference type="InterPro" id="IPR036291">
    <property type="entry name" value="NAD(P)-bd_dom_sf"/>
</dbReference>
<evidence type="ECO:0000313" key="12">
    <source>
        <dbReference type="EMBL" id="MFD0928697.1"/>
    </source>
</evidence>